<dbReference type="SUPFAM" id="SSF49478">
    <property type="entry name" value="Cna protein B-type domain"/>
    <property type="match status" value="4"/>
</dbReference>
<evidence type="ECO:0000259" key="3">
    <source>
        <dbReference type="Pfam" id="PF08341"/>
    </source>
</evidence>
<feature type="domain" description="CNA-B" evidence="2">
    <location>
        <begin position="431"/>
        <end position="513"/>
    </location>
</feature>
<feature type="transmembrane region" description="Helical" evidence="1">
    <location>
        <begin position="625"/>
        <end position="647"/>
    </location>
</feature>
<feature type="domain" description="CNA-B" evidence="2">
    <location>
        <begin position="229"/>
        <end position="316"/>
    </location>
</feature>
<organism evidence="4">
    <name type="scientific">Streptococcus gallolyticus</name>
    <name type="common">Streptococcus bovis biotype I</name>
    <dbReference type="NCBI Taxonomy" id="53354"/>
    <lineage>
        <taxon>Bacteria</taxon>
        <taxon>Bacillati</taxon>
        <taxon>Bacillota</taxon>
        <taxon>Bacilli</taxon>
        <taxon>Lactobacillales</taxon>
        <taxon>Streptococcaceae</taxon>
        <taxon>Streptococcus</taxon>
    </lineage>
</organism>
<reference evidence="4" key="1">
    <citation type="journal article" date="2009" name="J. Bacteriol.">
        <title>A collagen-binding adhesin, Acb, and ten other putative MSCRAMM and pilus family proteins of Streptococcus gallolyticus subsp. gallolyticus (Streptococcus bovis Group, biotype I).</title>
        <authorList>
            <person name="Sillanpaa J."/>
            <person name="Nallapareddy S.R."/>
            <person name="Qin X."/>
            <person name="Singh K.V."/>
            <person name="Muzny D.M."/>
            <person name="Kovar C.L."/>
            <person name="Nazareth L.V."/>
            <person name="Gibbs R.A."/>
            <person name="Ferraro M.J."/>
            <person name="Steckelberg J.M."/>
            <person name="Weinstock G.M."/>
            <person name="Murray B.E."/>
        </authorList>
    </citation>
    <scope>NUCLEOTIDE SEQUENCE</scope>
    <source>
        <strain evidence="4">TX20005</strain>
    </source>
</reference>
<accession>D0UFC2</accession>
<dbReference type="Gene3D" id="1.10.150.480">
    <property type="match status" value="1"/>
</dbReference>
<protein>
    <submittedName>
        <fullName evidence="4">Sbs12</fullName>
    </submittedName>
</protein>
<dbReference type="AlphaFoldDB" id="D0UFC2"/>
<evidence type="ECO:0000256" key="1">
    <source>
        <dbReference type="SAM" id="Phobius"/>
    </source>
</evidence>
<keyword evidence="1" id="KW-0812">Transmembrane</keyword>
<evidence type="ECO:0000259" key="2">
    <source>
        <dbReference type="Pfam" id="PF05738"/>
    </source>
</evidence>
<proteinExistence type="predicted"/>
<dbReference type="Pfam" id="PF08341">
    <property type="entry name" value="TED"/>
    <property type="match status" value="1"/>
</dbReference>
<keyword evidence="1" id="KW-0472">Membrane</keyword>
<dbReference type="Pfam" id="PF05738">
    <property type="entry name" value="Cna_B"/>
    <property type="match status" value="4"/>
</dbReference>
<dbReference type="EMBL" id="GQ497726">
    <property type="protein sequence ID" value="ACX81327.1"/>
    <property type="molecule type" value="Genomic_DNA"/>
</dbReference>
<gene>
    <name evidence="4" type="primary">sbs12</name>
</gene>
<dbReference type="CDD" id="cd00222">
    <property type="entry name" value="CollagenBindB"/>
    <property type="match status" value="4"/>
</dbReference>
<keyword evidence="1" id="KW-1133">Transmembrane helix</keyword>
<sequence length="653" mass="73302">MMRKFIKILFVLLITLLALTGIKAKAETYLGYADSSSEPVKCTLVENNEEAVAYYVTYTFLPKEKNQGGSSFTPTMDVNPNWSDASLAERTAIALYWRCPFIKMDRAELYDAVMKVLYNGYPNNYSGIQAKYNLSNDEFRYITQYAILHFTSEGFDPNGTGDATALGFTDQSWIDTWESNSKYKAAYRELINTSNLTYSPYFRLDIYGSRDGIAGACTLLVAKTAYTKVHVTKVWDDNDNQDGVRPDKVVFQLLANGVEVAGQQLELDAENNWSSAFPGTNQEGRLDKYDSNGTPIEYTVKEVTEVSGYGAPVYQAGVSGDYGDHIEYTVTNARKAETTEISGAATWDDKDNQDGKRPTSITVNLFADGVKVDSKEVTADNDWKYIFTGLAKYKDSQEIKYSVTAEAVKDYETKVSGTDITNTHIPETIEISGTKTWDDNDDQDGKRPTSITVNLLVDGVKVDSKKVTADDDWKYSFKELAKYKAGQEIKYSITEEAVEDYEAKVSGTDITNTHTPETTDITVTKVWDDKDDKEKKRPDSIKVTLKANDKDIQTVTITAKDDWKCELTELPTYEKGKKIKYSLSEKDVPNYKNVSIEEDESGNFEITNQIKKKYQFPSVGGSGSISYYVIGLTAVLFALIFMVVRFYKNQVKL</sequence>
<dbReference type="InterPro" id="IPR013552">
    <property type="entry name" value="Thioester_dom"/>
</dbReference>
<feature type="domain" description="Thioester" evidence="3">
    <location>
        <begin position="104"/>
        <end position="195"/>
    </location>
</feature>
<dbReference type="NCBIfam" id="TIGR03934">
    <property type="entry name" value="TQXA_dom"/>
    <property type="match status" value="1"/>
</dbReference>
<name>D0UFC2_STRGY</name>
<dbReference type="InterPro" id="IPR023849">
    <property type="entry name" value="TQXA_dom"/>
</dbReference>
<dbReference type="InterPro" id="IPR008454">
    <property type="entry name" value="Collagen-bd_Cna-like_B-typ_dom"/>
</dbReference>
<feature type="domain" description="CNA-B" evidence="2">
    <location>
        <begin position="521"/>
        <end position="609"/>
    </location>
</feature>
<evidence type="ECO:0000313" key="4">
    <source>
        <dbReference type="EMBL" id="ACX81327.1"/>
    </source>
</evidence>
<feature type="domain" description="CNA-B" evidence="2">
    <location>
        <begin position="341"/>
        <end position="423"/>
    </location>
</feature>
<dbReference type="Gene3D" id="2.60.40.1140">
    <property type="entry name" value="Collagen-binding surface protein Cna, B-type domain"/>
    <property type="match status" value="4"/>
</dbReference>